<gene>
    <name evidence="13" type="ORF">BCR33DRAFT_828154</name>
</gene>
<dbReference type="GO" id="GO:0005524">
    <property type="term" value="F:ATP binding"/>
    <property type="evidence" value="ECO:0007669"/>
    <property type="project" value="UniProtKB-KW"/>
</dbReference>
<feature type="domain" description="Helicase ATP-binding" evidence="12">
    <location>
        <begin position="232"/>
        <end position="447"/>
    </location>
</feature>
<dbReference type="InterPro" id="IPR000330">
    <property type="entry name" value="SNF2_N"/>
</dbReference>
<dbReference type="Gene3D" id="3.30.40.10">
    <property type="entry name" value="Zinc/RING finger domain, C3HC4 (zinc finger)"/>
    <property type="match status" value="1"/>
</dbReference>
<evidence type="ECO:0000256" key="9">
    <source>
        <dbReference type="PROSITE-ProRule" id="PRU00175"/>
    </source>
</evidence>
<evidence type="ECO:0000259" key="11">
    <source>
        <dbReference type="PROSITE" id="PS50089"/>
    </source>
</evidence>
<dbReference type="PROSITE" id="PS00518">
    <property type="entry name" value="ZF_RING_1"/>
    <property type="match status" value="1"/>
</dbReference>
<name>A0A1Y2C0R4_9FUNG</name>
<evidence type="ECO:0000256" key="6">
    <source>
        <dbReference type="ARBA" id="ARBA00022806"/>
    </source>
</evidence>
<evidence type="ECO:0000256" key="7">
    <source>
        <dbReference type="ARBA" id="ARBA00022833"/>
    </source>
</evidence>
<dbReference type="EMBL" id="MCGO01000035">
    <property type="protein sequence ID" value="ORY40467.1"/>
    <property type="molecule type" value="Genomic_DNA"/>
</dbReference>
<dbReference type="GO" id="GO:0004386">
    <property type="term" value="F:helicase activity"/>
    <property type="evidence" value="ECO:0007669"/>
    <property type="project" value="UniProtKB-KW"/>
</dbReference>
<dbReference type="Gene3D" id="3.40.50.300">
    <property type="entry name" value="P-loop containing nucleotide triphosphate hydrolases"/>
    <property type="match status" value="3"/>
</dbReference>
<dbReference type="OrthoDB" id="2105740at2759"/>
<dbReference type="SMART" id="SM00184">
    <property type="entry name" value="RING"/>
    <property type="match status" value="1"/>
</dbReference>
<evidence type="ECO:0008006" key="15">
    <source>
        <dbReference type="Google" id="ProtNLM"/>
    </source>
</evidence>
<dbReference type="InterPro" id="IPR014001">
    <property type="entry name" value="Helicase_ATP-bd"/>
</dbReference>
<evidence type="ECO:0000256" key="2">
    <source>
        <dbReference type="ARBA" id="ARBA00022723"/>
    </source>
</evidence>
<evidence type="ECO:0000259" key="12">
    <source>
        <dbReference type="PROSITE" id="PS51192"/>
    </source>
</evidence>
<dbReference type="GO" id="GO:0005634">
    <property type="term" value="C:nucleus"/>
    <property type="evidence" value="ECO:0007669"/>
    <property type="project" value="TreeGrafter"/>
</dbReference>
<reference evidence="13 14" key="1">
    <citation type="submission" date="2016-07" db="EMBL/GenBank/DDBJ databases">
        <title>Pervasive Adenine N6-methylation of Active Genes in Fungi.</title>
        <authorList>
            <consortium name="DOE Joint Genome Institute"/>
            <person name="Mondo S.J."/>
            <person name="Dannebaum R.O."/>
            <person name="Kuo R.C."/>
            <person name="Labutti K."/>
            <person name="Haridas S."/>
            <person name="Kuo A."/>
            <person name="Salamov A."/>
            <person name="Ahrendt S.R."/>
            <person name="Lipzen A."/>
            <person name="Sullivan W."/>
            <person name="Andreopoulos W.B."/>
            <person name="Clum A."/>
            <person name="Lindquist E."/>
            <person name="Daum C."/>
            <person name="Ramamoorthy G.K."/>
            <person name="Gryganskyi A."/>
            <person name="Culley D."/>
            <person name="Magnuson J.K."/>
            <person name="James T.Y."/>
            <person name="O'Malley M.A."/>
            <person name="Stajich J.E."/>
            <person name="Spatafora J.W."/>
            <person name="Visel A."/>
            <person name="Grigoriev I.V."/>
        </authorList>
    </citation>
    <scope>NUCLEOTIDE SEQUENCE [LARGE SCALE GENOMIC DNA]</scope>
    <source>
        <strain evidence="13 14">JEL800</strain>
    </source>
</reference>
<keyword evidence="7" id="KW-0862">Zinc</keyword>
<accession>A0A1Y2C0R4</accession>
<dbReference type="SUPFAM" id="SSF57850">
    <property type="entry name" value="RING/U-box"/>
    <property type="match status" value="1"/>
</dbReference>
<keyword evidence="8" id="KW-0067">ATP-binding</keyword>
<dbReference type="Pfam" id="PF13920">
    <property type="entry name" value="zf-C3HC4_3"/>
    <property type="match status" value="1"/>
</dbReference>
<dbReference type="PROSITE" id="PS51192">
    <property type="entry name" value="HELICASE_ATP_BIND_1"/>
    <property type="match status" value="1"/>
</dbReference>
<dbReference type="GO" id="GO:0008270">
    <property type="term" value="F:zinc ion binding"/>
    <property type="evidence" value="ECO:0007669"/>
    <property type="project" value="UniProtKB-KW"/>
</dbReference>
<feature type="region of interest" description="Disordered" evidence="10">
    <location>
        <begin position="843"/>
        <end position="865"/>
    </location>
</feature>
<keyword evidence="14" id="KW-1185">Reference proteome</keyword>
<proteinExistence type="inferred from homology"/>
<dbReference type="GO" id="GO:0008094">
    <property type="term" value="F:ATP-dependent activity, acting on DNA"/>
    <property type="evidence" value="ECO:0007669"/>
    <property type="project" value="TreeGrafter"/>
</dbReference>
<comment type="similarity">
    <text evidence="1">Belongs to the SNF2/RAD54 helicase family.</text>
</comment>
<organism evidence="13 14">
    <name type="scientific">Rhizoclosmatium globosum</name>
    <dbReference type="NCBI Taxonomy" id="329046"/>
    <lineage>
        <taxon>Eukaryota</taxon>
        <taxon>Fungi</taxon>
        <taxon>Fungi incertae sedis</taxon>
        <taxon>Chytridiomycota</taxon>
        <taxon>Chytridiomycota incertae sedis</taxon>
        <taxon>Chytridiomycetes</taxon>
        <taxon>Chytridiales</taxon>
        <taxon>Chytriomycetaceae</taxon>
        <taxon>Rhizoclosmatium</taxon>
    </lineage>
</organism>
<evidence type="ECO:0000256" key="10">
    <source>
        <dbReference type="SAM" id="MobiDB-lite"/>
    </source>
</evidence>
<keyword evidence="3" id="KW-0547">Nucleotide-binding</keyword>
<dbReference type="AlphaFoldDB" id="A0A1Y2C0R4"/>
<evidence type="ECO:0000313" key="14">
    <source>
        <dbReference type="Proteomes" id="UP000193642"/>
    </source>
</evidence>
<dbReference type="Pfam" id="PF00176">
    <property type="entry name" value="SNF2-rel_dom"/>
    <property type="match status" value="1"/>
</dbReference>
<evidence type="ECO:0000256" key="8">
    <source>
        <dbReference type="ARBA" id="ARBA00022840"/>
    </source>
</evidence>
<dbReference type="InterPro" id="IPR027417">
    <property type="entry name" value="P-loop_NTPase"/>
</dbReference>
<protein>
    <recommendedName>
        <fullName evidence="15">RING-type domain-containing protein</fullName>
    </recommendedName>
</protein>
<dbReference type="SUPFAM" id="SSF52540">
    <property type="entry name" value="P-loop containing nucleoside triphosphate hydrolases"/>
    <property type="match status" value="3"/>
</dbReference>
<keyword evidence="6" id="KW-0347">Helicase</keyword>
<dbReference type="InterPro" id="IPR050628">
    <property type="entry name" value="SNF2_RAD54_helicase_TF"/>
</dbReference>
<dbReference type="PROSITE" id="PS50089">
    <property type="entry name" value="ZF_RING_2"/>
    <property type="match status" value="1"/>
</dbReference>
<dbReference type="InterPro" id="IPR013083">
    <property type="entry name" value="Znf_RING/FYVE/PHD"/>
</dbReference>
<dbReference type="STRING" id="329046.A0A1Y2C0R4"/>
<keyword evidence="2" id="KW-0479">Metal-binding</keyword>
<dbReference type="Proteomes" id="UP000193642">
    <property type="component" value="Unassembled WGS sequence"/>
</dbReference>
<sequence>MATLGPPPTGAGSSAGVHNGAHSALALEIDDTEFEAEPLLMSLFIRDQLTDWLDKHELLKQEIEKNGRLRLFETVRTTERNDKVFCFSPNGPNKEPFECFDFIRIFCDSTSSYAPIKKTRCIYWLYIESMQDGKADFRLDIHHAIFPPPADPLYPFKPPPLNSLYIQFDTQLYDYQRRTLGLMENVEDGHDSVYYNPRMVKLDESTYFERPKIGYHNIVSAVGQLYSLEEAKKIAPSVKSGIIADKPGVGKTITTLALCQTRPYTNQEFLYTLDPVTLRFKSKATVIFVPNNIASQWMTEIKKCFGSSINAIEIKGKRGYETTRLKQILECDIVIVSYNFLTNNSYIAGKITSKSRTLNTHSPGTNFSVKETAQRFIDNLPAGKFAFSWIHFHRVVFDEFHEIDDKHQAIKTQLEIMKGDVMWGLTGTPKVDNQETVASFATYLNINLLNIWEYVPLDMSPWLGTSLSCKEFLINRVRRNEPEILYPPPVYETIRVTQTAMEMSLYRSSATNSNCANIENLVKLCNHYQIGNNLFQESGSAALSIEQVTQLVQTNRSAKIMSLTKQIECQVKVIEQCLEAMEKAVDPDLRKVCQISHKKALTEDCQMKEELRSMQSQFNFFQNFLNSYGSEDNKIFCSVCLDDDIPKDNLGLVPCGHVFCWGCAEGVADCNQKCPQCMTPIKQEQLMKLQPPTAALEAPELSSEQVENDNGDMLDPDKFGSKIRELVQYLQHEMAENDNNRFLVFIQWSDLADLVSKALNTFGIATARLKSGWTQREAALKKFREGLPSGSFEKVVESEVGLEDESKNGVLMDESLESELKTQMEKPMTNDVKGKGRAVPLDLEETQPLPPGTSARKTSPGTVLASDRDDMKAEVGVTEKKKGARRATTSLLQPAKKSRKTVNFKPDVRLKEDSSIEDESLGEVKTEKTVSQELKELESKAVKVLMLSAKDSVSGLNLTEATHCIIMHPFHDNKEDYAIGAEKQGVARTLRNGQTKTVKIVRFVVEQTVEQEMHDRRIDKLKD</sequence>
<keyword evidence="5" id="KW-0378">Hydrolase</keyword>
<dbReference type="GO" id="GO:0016787">
    <property type="term" value="F:hydrolase activity"/>
    <property type="evidence" value="ECO:0007669"/>
    <property type="project" value="UniProtKB-KW"/>
</dbReference>
<dbReference type="PANTHER" id="PTHR45626">
    <property type="entry name" value="TRANSCRIPTION TERMINATION FACTOR 2-RELATED"/>
    <property type="match status" value="1"/>
</dbReference>
<dbReference type="SMART" id="SM00487">
    <property type="entry name" value="DEXDc"/>
    <property type="match status" value="1"/>
</dbReference>
<feature type="domain" description="RING-type" evidence="11">
    <location>
        <begin position="637"/>
        <end position="677"/>
    </location>
</feature>
<dbReference type="InterPro" id="IPR017907">
    <property type="entry name" value="Znf_RING_CS"/>
</dbReference>
<evidence type="ECO:0000256" key="1">
    <source>
        <dbReference type="ARBA" id="ARBA00007025"/>
    </source>
</evidence>
<evidence type="ECO:0000313" key="13">
    <source>
        <dbReference type="EMBL" id="ORY40467.1"/>
    </source>
</evidence>
<dbReference type="PANTHER" id="PTHR45626:SF26">
    <property type="entry name" value="FAMILY HELICASE, PUTATIVE (AFU_ORTHOLOGUE AFUA_2G09120)-RELATED"/>
    <property type="match status" value="1"/>
</dbReference>
<evidence type="ECO:0000256" key="4">
    <source>
        <dbReference type="ARBA" id="ARBA00022771"/>
    </source>
</evidence>
<evidence type="ECO:0000256" key="3">
    <source>
        <dbReference type="ARBA" id="ARBA00022741"/>
    </source>
</evidence>
<dbReference type="GO" id="GO:0006281">
    <property type="term" value="P:DNA repair"/>
    <property type="evidence" value="ECO:0007669"/>
    <property type="project" value="TreeGrafter"/>
</dbReference>
<comment type="caution">
    <text evidence="13">The sequence shown here is derived from an EMBL/GenBank/DDBJ whole genome shotgun (WGS) entry which is preliminary data.</text>
</comment>
<keyword evidence="4 9" id="KW-0863">Zinc-finger</keyword>
<dbReference type="InterPro" id="IPR001841">
    <property type="entry name" value="Znf_RING"/>
</dbReference>
<evidence type="ECO:0000256" key="5">
    <source>
        <dbReference type="ARBA" id="ARBA00022801"/>
    </source>
</evidence>